<keyword evidence="12 18" id="KW-0227">DNA damage</keyword>
<dbReference type="Gene3D" id="2.130.10.10">
    <property type="entry name" value="YVTN repeat-like/Quinoprotein amine dehydrogenase"/>
    <property type="match status" value="1"/>
</dbReference>
<feature type="coiled-coil region" evidence="19">
    <location>
        <begin position="109"/>
        <end position="136"/>
    </location>
</feature>
<dbReference type="InterPro" id="IPR038959">
    <property type="entry name" value="Prp19"/>
</dbReference>
<evidence type="ECO:0000256" key="9">
    <source>
        <dbReference type="ARBA" id="ARBA00022679"/>
    </source>
</evidence>
<dbReference type="InterPro" id="IPR055340">
    <property type="entry name" value="RING-Ubox_PRP19"/>
</dbReference>
<keyword evidence="15 18" id="KW-0234">DNA repair</keyword>
<dbReference type="PRINTS" id="PR00320">
    <property type="entry name" value="GPROTEINBRPT"/>
</dbReference>
<evidence type="ECO:0000256" key="10">
    <source>
        <dbReference type="ARBA" id="ARBA00022728"/>
    </source>
</evidence>
<dbReference type="SMART" id="SM00320">
    <property type="entry name" value="WD40"/>
    <property type="match status" value="6"/>
</dbReference>
<dbReference type="Gene3D" id="3.30.40.10">
    <property type="entry name" value="Zinc/RING finger domain, C3HC4 (zinc finger)"/>
    <property type="match status" value="1"/>
</dbReference>
<dbReference type="PROSITE" id="PS51698">
    <property type="entry name" value="U_BOX"/>
    <property type="match status" value="1"/>
</dbReference>
<dbReference type="InterPro" id="IPR020472">
    <property type="entry name" value="WD40_PAC1"/>
</dbReference>
<reference evidence="21 22" key="1">
    <citation type="submission" date="2021-02" db="EMBL/GenBank/DDBJ databases">
        <title>Variation within the Batrachochytrium salamandrivorans European outbreak.</title>
        <authorList>
            <person name="Kelly M."/>
            <person name="Pasmans F."/>
            <person name="Shea T.P."/>
            <person name="Munoz J.F."/>
            <person name="Carranza S."/>
            <person name="Cuomo C.A."/>
            <person name="Martel A."/>
        </authorList>
    </citation>
    <scope>NUCLEOTIDE SEQUENCE [LARGE SCALE GENOMIC DNA]</scope>
    <source>
        <strain evidence="21 22">AMFP18/2</strain>
    </source>
</reference>
<evidence type="ECO:0000256" key="5">
    <source>
        <dbReference type="ARBA" id="ARBA00012483"/>
    </source>
</evidence>
<evidence type="ECO:0000256" key="13">
    <source>
        <dbReference type="ARBA" id="ARBA00022786"/>
    </source>
</evidence>
<keyword evidence="19" id="KW-0175">Coiled coil</keyword>
<evidence type="ECO:0000256" key="17">
    <source>
        <dbReference type="PROSITE-ProRule" id="PRU00221"/>
    </source>
</evidence>
<dbReference type="InterPro" id="IPR036322">
    <property type="entry name" value="WD40_repeat_dom_sf"/>
</dbReference>
<dbReference type="InterPro" id="IPR015943">
    <property type="entry name" value="WD40/YVTN_repeat-like_dom_sf"/>
</dbReference>
<evidence type="ECO:0000256" key="4">
    <source>
        <dbReference type="ARBA" id="ARBA00006388"/>
    </source>
</evidence>
<keyword evidence="22" id="KW-1185">Reference proteome</keyword>
<keyword evidence="11" id="KW-0677">Repeat</keyword>
<dbReference type="PANTHER" id="PTHR43995">
    <property type="entry name" value="PRE-MRNA-PROCESSING FACTOR 19"/>
    <property type="match status" value="1"/>
</dbReference>
<proteinExistence type="inferred from homology"/>
<dbReference type="EMBL" id="JAFCIX010000152">
    <property type="protein sequence ID" value="KAH6597280.1"/>
    <property type="molecule type" value="Genomic_DNA"/>
</dbReference>
<evidence type="ECO:0000313" key="22">
    <source>
        <dbReference type="Proteomes" id="UP001648503"/>
    </source>
</evidence>
<evidence type="ECO:0000256" key="19">
    <source>
        <dbReference type="SAM" id="Coils"/>
    </source>
</evidence>
<keyword evidence="16 18" id="KW-0539">Nucleus</keyword>
<evidence type="ECO:0000256" key="6">
    <source>
        <dbReference type="ARBA" id="ARBA00015618"/>
    </source>
</evidence>
<comment type="subcellular location">
    <subcellularLocation>
        <location evidence="2">Nucleus</location>
        <location evidence="2">Nucleoplasm</location>
    </subcellularLocation>
</comment>
<dbReference type="PROSITE" id="PS50082">
    <property type="entry name" value="WD_REPEATS_2"/>
    <property type="match status" value="3"/>
</dbReference>
<evidence type="ECO:0000256" key="12">
    <source>
        <dbReference type="ARBA" id="ARBA00022763"/>
    </source>
</evidence>
<evidence type="ECO:0000256" key="7">
    <source>
        <dbReference type="ARBA" id="ARBA00022574"/>
    </source>
</evidence>
<comment type="subunit">
    <text evidence="18">Homotetramer.</text>
</comment>
<dbReference type="InterPro" id="IPR013083">
    <property type="entry name" value="Znf_RING/FYVE/PHD"/>
</dbReference>
<protein>
    <recommendedName>
        <fullName evidence="6 18">Pre-mRNA-processing factor 19</fullName>
        <ecNumber evidence="5 18">2.3.2.27</ecNumber>
    </recommendedName>
</protein>
<dbReference type="InterPro" id="IPR003613">
    <property type="entry name" value="Ubox_domain"/>
</dbReference>
<feature type="repeat" description="WD" evidence="17">
    <location>
        <begin position="278"/>
        <end position="320"/>
    </location>
</feature>
<sequence>MFCAISGEVPREPVVSIKSGLLFEKSLILKYIADCGTDPDTNEPLIEDDLVQVKTSSKVVKPRPPIATSIPTLLLNLQNEWDSVMLETHQLKQQHHSTRLELANALYEYDAAKRVIARLIKERDEARSILAQFKETVSTTNGVHSHTAAHATDSSKVSDVASTDVDMEPATTCSTAPLSPLPEEMLQVLNQTSEELSKIRRKRKAPETLATLEAISSMTVVSENTSCHSAKEPASLALDLLTVQTENEDLSWVLSSGKDGSIYVLDANKQCESVVAHTKAHSKPVTCVAWQGASSKTLITASADHTIKTWNVERVKNSYKIKNAYVVDAHSDQVTAISVHASGDYFASAGLDSVWAISDIRSGQTMTTVSHPDVTTGYTAAQFHPDGLLLGTGTSDSLIRLWDVKSRSNAHTFTGHSGGSISSISFSENGYYLATTATHDSCVRFWDLRKLTNFHNLDLGAAKGTTGITRVRFDHSGQYVGACVGNELMIHLVKKWDHVATFSSHTSQLTDFAFGPDAKYVVMAGLDRKLTYISNAE</sequence>
<evidence type="ECO:0000256" key="11">
    <source>
        <dbReference type="ARBA" id="ARBA00022737"/>
    </source>
</evidence>
<dbReference type="SUPFAM" id="SSF57850">
    <property type="entry name" value="RING/U-box"/>
    <property type="match status" value="1"/>
</dbReference>
<feature type="domain" description="U-box" evidence="20">
    <location>
        <begin position="1"/>
        <end position="71"/>
    </location>
</feature>
<name>A0ABQ8FIC1_9FUNG</name>
<dbReference type="PANTHER" id="PTHR43995:SF1">
    <property type="entry name" value="PRE-MRNA-PROCESSING FACTOR 19"/>
    <property type="match status" value="1"/>
</dbReference>
<keyword evidence="7 17" id="KW-0853">WD repeat</keyword>
<evidence type="ECO:0000256" key="16">
    <source>
        <dbReference type="ARBA" id="ARBA00023242"/>
    </source>
</evidence>
<evidence type="ECO:0000256" key="2">
    <source>
        <dbReference type="ARBA" id="ARBA00004642"/>
    </source>
</evidence>
<dbReference type="InterPro" id="IPR013915">
    <property type="entry name" value="Prp19_cc"/>
</dbReference>
<feature type="repeat" description="WD" evidence="17">
    <location>
        <begin position="379"/>
        <end position="412"/>
    </location>
</feature>
<feature type="repeat" description="WD" evidence="17">
    <location>
        <begin position="327"/>
        <end position="368"/>
    </location>
</feature>
<accession>A0ABQ8FIC1</accession>
<dbReference type="EC" id="2.3.2.27" evidence="5 18"/>
<comment type="similarity">
    <text evidence="4 18">Belongs to the WD repeat PRP19 family.</text>
</comment>
<gene>
    <name evidence="21" type="ORF">BASA50_004631</name>
</gene>
<dbReference type="Pfam" id="PF08606">
    <property type="entry name" value="Prp19"/>
    <property type="match status" value="1"/>
</dbReference>
<organism evidence="21 22">
    <name type="scientific">Batrachochytrium salamandrivorans</name>
    <dbReference type="NCBI Taxonomy" id="1357716"/>
    <lineage>
        <taxon>Eukaryota</taxon>
        <taxon>Fungi</taxon>
        <taxon>Fungi incertae sedis</taxon>
        <taxon>Chytridiomycota</taxon>
        <taxon>Chytridiomycota incertae sedis</taxon>
        <taxon>Chytridiomycetes</taxon>
        <taxon>Rhizophydiales</taxon>
        <taxon>Rhizophydiales incertae sedis</taxon>
        <taxon>Batrachochytrium</taxon>
    </lineage>
</organism>
<dbReference type="InterPro" id="IPR001680">
    <property type="entry name" value="WD40_rpt"/>
</dbReference>
<evidence type="ECO:0000256" key="3">
    <source>
        <dbReference type="ARBA" id="ARBA00004906"/>
    </source>
</evidence>
<evidence type="ECO:0000256" key="15">
    <source>
        <dbReference type="ARBA" id="ARBA00023204"/>
    </source>
</evidence>
<evidence type="ECO:0000313" key="21">
    <source>
        <dbReference type="EMBL" id="KAH6597280.1"/>
    </source>
</evidence>
<evidence type="ECO:0000256" key="1">
    <source>
        <dbReference type="ARBA" id="ARBA00000900"/>
    </source>
</evidence>
<comment type="pathway">
    <text evidence="3 18">Protein modification; protein ubiquitination.</text>
</comment>
<evidence type="ECO:0000256" key="18">
    <source>
        <dbReference type="RuleBase" id="RU367101"/>
    </source>
</evidence>
<comment type="function">
    <text evidence="18">Ubiquitin-protein ligase which is mainly involved pre-mRNA splicing and DNA repair. Required for pre-mRNA splicing as component of the spliceosome.</text>
</comment>
<dbReference type="Pfam" id="PF00400">
    <property type="entry name" value="WD40"/>
    <property type="match status" value="5"/>
</dbReference>
<keyword evidence="13 18" id="KW-0833">Ubl conjugation pathway</keyword>
<dbReference type="InterPro" id="IPR019775">
    <property type="entry name" value="WD40_repeat_CS"/>
</dbReference>
<keyword evidence="14 18" id="KW-0508">mRNA splicing</keyword>
<evidence type="ECO:0000259" key="20">
    <source>
        <dbReference type="PROSITE" id="PS51698"/>
    </source>
</evidence>
<evidence type="ECO:0000256" key="8">
    <source>
        <dbReference type="ARBA" id="ARBA00022664"/>
    </source>
</evidence>
<comment type="catalytic activity">
    <reaction evidence="1 18">
        <text>S-ubiquitinyl-[E2 ubiquitin-conjugating enzyme]-L-cysteine + [acceptor protein]-L-lysine = [E2 ubiquitin-conjugating enzyme]-L-cysteine + N(6)-ubiquitinyl-[acceptor protein]-L-lysine.</text>
        <dbReference type="EC" id="2.3.2.27"/>
    </reaction>
</comment>
<evidence type="ECO:0000256" key="14">
    <source>
        <dbReference type="ARBA" id="ARBA00023187"/>
    </source>
</evidence>
<dbReference type="PROSITE" id="PS00678">
    <property type="entry name" value="WD_REPEATS_1"/>
    <property type="match status" value="2"/>
</dbReference>
<dbReference type="SMART" id="SM00504">
    <property type="entry name" value="Ubox"/>
    <property type="match status" value="1"/>
</dbReference>
<dbReference type="Proteomes" id="UP001648503">
    <property type="component" value="Unassembled WGS sequence"/>
</dbReference>
<dbReference type="CDD" id="cd16656">
    <property type="entry name" value="RING-Ubox_PRP19"/>
    <property type="match status" value="1"/>
</dbReference>
<keyword evidence="10 18" id="KW-0747">Spliceosome</keyword>
<keyword evidence="8 18" id="KW-0507">mRNA processing</keyword>
<keyword evidence="9 18" id="KW-0808">Transferase</keyword>
<comment type="caution">
    <text evidence="21">The sequence shown here is derived from an EMBL/GenBank/DDBJ whole genome shotgun (WGS) entry which is preliminary data.</text>
</comment>
<dbReference type="PROSITE" id="PS50294">
    <property type="entry name" value="WD_REPEATS_REGION"/>
    <property type="match status" value="1"/>
</dbReference>
<dbReference type="SUPFAM" id="SSF50978">
    <property type="entry name" value="WD40 repeat-like"/>
    <property type="match status" value="1"/>
</dbReference>